<sequence>MGIGVEKVQAITCSANDSSVKYQEKIGVTNCNTHVTEQTLPETEMNSKDSTKVNTVHNHAYFCNKTLKQYSNLYWKDIEENNNYYGITDESLCLLCKLNHYEECAKSTKLPNILTDKIHSRFCKRYKKKIGLDPWLNSETFKSSQIKKTNNYLSQDCVIKISRFLEEKSIIHKTVYKCFPFLFYTNSNIWHQDIFKYTDSEAKCSIYKEVHTHLGIWAV</sequence>
<comment type="caution">
    <text evidence="1">The sequence shown here is derived from an EMBL/GenBank/DDBJ whole genome shotgun (WGS) entry which is preliminary data.</text>
</comment>
<protein>
    <submittedName>
        <fullName evidence="1">Uncharacterized protein</fullName>
    </submittedName>
</protein>
<dbReference type="EMBL" id="PQFF01000311">
    <property type="protein sequence ID" value="RHZ62240.1"/>
    <property type="molecule type" value="Genomic_DNA"/>
</dbReference>
<evidence type="ECO:0000313" key="1">
    <source>
        <dbReference type="EMBL" id="RHZ62240.1"/>
    </source>
</evidence>
<accession>A0A397HP53</accession>
<evidence type="ECO:0000313" key="2">
    <source>
        <dbReference type="Proteomes" id="UP000266861"/>
    </source>
</evidence>
<gene>
    <name evidence="1" type="ORF">Glove_341g80</name>
</gene>
<dbReference type="Proteomes" id="UP000266861">
    <property type="component" value="Unassembled WGS sequence"/>
</dbReference>
<proteinExistence type="predicted"/>
<name>A0A397HP53_9GLOM</name>
<dbReference type="AlphaFoldDB" id="A0A397HP53"/>
<keyword evidence="2" id="KW-1185">Reference proteome</keyword>
<reference evidence="1 2" key="1">
    <citation type="submission" date="2018-08" db="EMBL/GenBank/DDBJ databases">
        <title>Genome and evolution of the arbuscular mycorrhizal fungus Diversispora epigaea (formerly Glomus versiforme) and its bacterial endosymbionts.</title>
        <authorList>
            <person name="Sun X."/>
            <person name="Fei Z."/>
            <person name="Harrison M."/>
        </authorList>
    </citation>
    <scope>NUCLEOTIDE SEQUENCE [LARGE SCALE GENOMIC DNA]</scope>
    <source>
        <strain evidence="1 2">IT104</strain>
    </source>
</reference>
<organism evidence="1 2">
    <name type="scientific">Diversispora epigaea</name>
    <dbReference type="NCBI Taxonomy" id="1348612"/>
    <lineage>
        <taxon>Eukaryota</taxon>
        <taxon>Fungi</taxon>
        <taxon>Fungi incertae sedis</taxon>
        <taxon>Mucoromycota</taxon>
        <taxon>Glomeromycotina</taxon>
        <taxon>Glomeromycetes</taxon>
        <taxon>Diversisporales</taxon>
        <taxon>Diversisporaceae</taxon>
        <taxon>Diversispora</taxon>
    </lineage>
</organism>